<feature type="domain" description="Alpha-2-macroglobulin" evidence="5">
    <location>
        <begin position="1253"/>
        <end position="1343"/>
    </location>
</feature>
<feature type="signal peptide" evidence="3">
    <location>
        <begin position="1"/>
        <end position="21"/>
    </location>
</feature>
<evidence type="ECO:0000313" key="6">
    <source>
        <dbReference type="EMBL" id="MEN2790090.1"/>
    </source>
</evidence>
<dbReference type="InterPro" id="IPR002890">
    <property type="entry name" value="MG2"/>
</dbReference>
<feature type="region of interest" description="Disordered" evidence="2">
    <location>
        <begin position="808"/>
        <end position="831"/>
    </location>
</feature>
<proteinExistence type="inferred from homology"/>
<sequence length="1913" mass="201545">MKLAVRLALLGLAIAPVTAFGDNSPQIVMATPGIGTGGSIQAFTVRFSQPMVALGDPRAASPFGVTCAVGGAGRWVDPQTFVYDFATPLPGGTTCSFKLRDGLKSVSGYAVTGQQQFKVDAGGPVARAVLPAQFDGEIEEDQVFLVAANMPAAPASIAANAYCSVEGLGEKIPVDVLAADLPGTLLGKLGTDNWNVRSFLENAGLPAAIPASAQDRARNFAGVVALKCHRPLPAGHDMSLVWGAKIAGAGGKMAGADQRFDYTIRKPFTARFECSRTNAQAGCSPVEPANVTFSAPIAMSVAQAIRIQTADGKQIAPVFDKDDQKKATIAAISFKAPLPPATAAKLILPTGIKDESGRPLSNAERFPLDIRFDQAPPLVKFAASFGILEAGEGGVLPVTVRNVEPALRGNNLAIGGQSLRVESSDGEIAKWLRTVDSADDYASHEIKQGKTSITINDTGSKPILTGGAGSPLKLGLPGKGKDFEVVGIPLAKPGFYVVELASPVLGAALLGRKTPRYVASAALVTNMTVHFKWGRERSLAWVTQLDTGKPVANADVRVTDSCTGKLLARGATDSSGGLFVPPGLPEPTAEGDCGTDSTTHPLMVSARAGDDFSFTLTAWGEGIRPYDFDLPYGYEAKGDILHTVFDRALVRQGETVHMKHILRTSVGAGFGMAPAMKGMLRLSHRGSDTQFDLPLAIDANGIGETEWTAPKGAPMGDYDLNVIVGDKTIYTGQSFKVDEYKLPTMRATVTGPKEAAVRPKTLPLDLFVGYLSGGGASNLPVDMRVGYFGRTATPDGYDGYTFGGAAVAEGTKPLNGEGEEEQTPLPPTQTLPATLGGDGTAKTVIDVPQTLDSATDMLVEMDYQDANGQVLTASRTIPIFPSAVQLGIKTDGWLMKQDDLRLRFVALDTQGKPIANQKVSVALYSRKILTARRRLIGGFYAYDNQMTTTKLDKSCTATTDAQGLAQCAVDPGISGEVYAVATTSDANGNVARATTSVWLAGNDDWWFGGDNGDRMDVVPEKTSYAAGETGRFQVRMPFREATALVTVEREGVLASYVTRLSGTDPVVEVKMPGSYAPDVFVSVMVVRGRVQGGFWSWIHGIAQSLGLAGGPPQAPEPTALVDLAKPAYRLGIAKVKVGWEAHTLQVAVKADKEKYAARDTAQVDIQVKAPDGKPAASADVAFVAVDQALLQLAPNDSWDVLTAMMGERSLSVLTSTGQMQVVGKRHYGRKAVEAGGGGGNDMSGLNRENFQPVLLWKGKVALDAQGKARIPVPLNDALSSFKLVAIATDGSQLFGTGMASVRTAQDLTIFAGLPPLVRSGDYYAAGFTLKNGSTRPMTVTATVDVTPAVAQGHPLTVTIPAGGAAPIAWNLTAPGNVANLRWHVSARAADGKAADQVTVNQDVIPAVPVEIWAATLARVGTGTAISIAPPAGALPGRGSVDIRLDDTLAPPLKGVRDYMTVYPYDCFEQRLSKAVALGDAGAWTRLAGDIPTYQAADGLLRYWPSDSMEGSEALTAYVLSLTADAGLPIPDGPRMRMIEGMKAVLDGRLRHEQYGDVRLQRLAALAALARAGAGTPAMLGQIGMAPKEMPTASLADYLVALDRIPGIANANALKANAEAVLRTRLVYEGTRLDLRDQDSASWWLMSSGDEAAIKALIATLGRPGWQDDAPKMMVGVSLRQSRGHWDTTTANAWGTIAARKFAGLYPAEAIGGTTTLALGTRTISRAWPLTVDLRQASFPLPAATTPLRLSQSGGAGPWANVSVSAAVPLTQPLFAGYRMSKQVEVVQARTKGVLTRGDVLKVTITVEASAERNWVVVNDPIPAGATIIGDLGGQSSMLGTITGSDTEPSYVERGNDAWRGYFTWMPAGKFTIAYTLRLNGAGRFNLPPSRVEAMYSPAIRAQLPNAAVTVVQR</sequence>
<dbReference type="InterPro" id="IPR001599">
    <property type="entry name" value="Macroglobln_a2"/>
</dbReference>
<comment type="similarity">
    <text evidence="1">Belongs to the protease inhibitor I39 (alpha-2-macroglobulin) family. Bacterial alpha-2-macroglobulin subfamily.</text>
</comment>
<dbReference type="Pfam" id="PF07703">
    <property type="entry name" value="A2M_BRD"/>
    <property type="match status" value="1"/>
</dbReference>
<dbReference type="InterPro" id="IPR008930">
    <property type="entry name" value="Terpenoid_cyclase/PrenylTrfase"/>
</dbReference>
<dbReference type="PANTHER" id="PTHR40094:SF1">
    <property type="entry name" value="UBIQUITIN DOMAIN-CONTAINING PROTEIN"/>
    <property type="match status" value="1"/>
</dbReference>
<dbReference type="InterPro" id="IPR011625">
    <property type="entry name" value="A2M_N_BRD"/>
</dbReference>
<name>A0ABU9Y2Q6_9SPHN</name>
<dbReference type="Gene3D" id="2.60.40.1930">
    <property type="match status" value="1"/>
</dbReference>
<dbReference type="Pfam" id="PF00207">
    <property type="entry name" value="A2M"/>
    <property type="match status" value="1"/>
</dbReference>
<evidence type="ECO:0000259" key="4">
    <source>
        <dbReference type="SMART" id="SM01359"/>
    </source>
</evidence>
<dbReference type="PANTHER" id="PTHR40094">
    <property type="entry name" value="ALPHA-2-MACROGLOBULIN HOMOLOG"/>
    <property type="match status" value="1"/>
</dbReference>
<keyword evidence="3" id="KW-0732">Signal</keyword>
<dbReference type="Pfam" id="PF11974">
    <property type="entry name" value="bMG3"/>
    <property type="match status" value="1"/>
</dbReference>
<protein>
    <submittedName>
        <fullName evidence="6">MG2 domain-containing protein</fullName>
    </submittedName>
</protein>
<dbReference type="SMART" id="SM01359">
    <property type="entry name" value="A2M_N_2"/>
    <property type="match status" value="1"/>
</dbReference>
<dbReference type="Gene3D" id="2.60.40.3710">
    <property type="match status" value="1"/>
</dbReference>
<comment type="caution">
    <text evidence="6">The sequence shown here is derived from an EMBL/GenBank/DDBJ whole genome shotgun (WGS) entry which is preliminary data.</text>
</comment>
<evidence type="ECO:0000313" key="7">
    <source>
        <dbReference type="Proteomes" id="UP001419910"/>
    </source>
</evidence>
<evidence type="ECO:0000259" key="5">
    <source>
        <dbReference type="SMART" id="SM01360"/>
    </source>
</evidence>
<dbReference type="RefSeq" id="WP_343888596.1">
    <property type="nucleotide sequence ID" value="NZ_BAAAEH010000010.1"/>
</dbReference>
<dbReference type="Pfam" id="PF17973">
    <property type="entry name" value="bMG10"/>
    <property type="match status" value="1"/>
</dbReference>
<dbReference type="Proteomes" id="UP001419910">
    <property type="component" value="Unassembled WGS sequence"/>
</dbReference>
<reference evidence="6 7" key="1">
    <citation type="submission" date="2024-05" db="EMBL/GenBank/DDBJ databases">
        <authorList>
            <person name="Liu Q."/>
            <person name="Xin Y.-H."/>
        </authorList>
    </citation>
    <scope>NUCLEOTIDE SEQUENCE [LARGE SCALE GENOMIC DNA]</scope>
    <source>
        <strain evidence="6 7">CGMCC 1.10181</strain>
    </source>
</reference>
<accession>A0ABU9Y2Q6</accession>
<gene>
    <name evidence="6" type="ORF">ABC974_10670</name>
</gene>
<dbReference type="InterPro" id="IPR051802">
    <property type="entry name" value="YfhM-like"/>
</dbReference>
<evidence type="ECO:0000256" key="3">
    <source>
        <dbReference type="SAM" id="SignalP"/>
    </source>
</evidence>
<feature type="domain" description="Alpha-2-macroglobulin bait region" evidence="4">
    <location>
        <begin position="1015"/>
        <end position="1192"/>
    </location>
</feature>
<keyword evidence="7" id="KW-1185">Reference proteome</keyword>
<dbReference type="InterPro" id="IPR041246">
    <property type="entry name" value="Bact_MG10"/>
</dbReference>
<dbReference type="InterPro" id="IPR021868">
    <property type="entry name" value="Alpha_2_Macroglob_MG3"/>
</dbReference>
<dbReference type="EMBL" id="JBDIME010000007">
    <property type="protein sequence ID" value="MEN2790090.1"/>
    <property type="molecule type" value="Genomic_DNA"/>
</dbReference>
<organism evidence="6 7">
    <name type="scientific">Sphingomonas oligophenolica</name>
    <dbReference type="NCBI Taxonomy" id="301154"/>
    <lineage>
        <taxon>Bacteria</taxon>
        <taxon>Pseudomonadati</taxon>
        <taxon>Pseudomonadota</taxon>
        <taxon>Alphaproteobacteria</taxon>
        <taxon>Sphingomonadales</taxon>
        <taxon>Sphingomonadaceae</taxon>
        <taxon>Sphingomonas</taxon>
    </lineage>
</organism>
<dbReference type="SUPFAM" id="SSF48239">
    <property type="entry name" value="Terpenoid cyclases/Protein prenyltransferases"/>
    <property type="match status" value="1"/>
</dbReference>
<feature type="chain" id="PRO_5046788469" evidence="3">
    <location>
        <begin position="22"/>
        <end position="1913"/>
    </location>
</feature>
<dbReference type="Pfam" id="PF01835">
    <property type="entry name" value="MG2"/>
    <property type="match status" value="1"/>
</dbReference>
<dbReference type="SMART" id="SM01360">
    <property type="entry name" value="A2M"/>
    <property type="match status" value="1"/>
</dbReference>
<evidence type="ECO:0000256" key="1">
    <source>
        <dbReference type="ARBA" id="ARBA00010556"/>
    </source>
</evidence>
<evidence type="ECO:0000256" key="2">
    <source>
        <dbReference type="SAM" id="MobiDB-lite"/>
    </source>
</evidence>